<dbReference type="InterPro" id="IPR000432">
    <property type="entry name" value="DNA_mismatch_repair_MutS_C"/>
</dbReference>
<dbReference type="Gene3D" id="3.40.50.300">
    <property type="entry name" value="P-loop containing nucleotide triphosphate hydrolases"/>
    <property type="match status" value="1"/>
</dbReference>
<organism evidence="5 6">
    <name type="scientific">Thermoplasma volcanium (strain ATCC 51530 / DSM 4299 / JCM 9571 / NBRC 15438 / GSS1)</name>
    <dbReference type="NCBI Taxonomy" id="273116"/>
    <lineage>
        <taxon>Archaea</taxon>
        <taxon>Methanobacteriati</taxon>
        <taxon>Thermoplasmatota</taxon>
        <taxon>Thermoplasmata</taxon>
        <taxon>Thermoplasmatales</taxon>
        <taxon>Thermoplasmataceae</taxon>
        <taxon>Thermoplasma</taxon>
    </lineage>
</organism>
<dbReference type="PaxDb" id="273116-14324889"/>
<evidence type="ECO:0000256" key="3">
    <source>
        <dbReference type="ARBA" id="ARBA00023125"/>
    </source>
</evidence>
<dbReference type="GO" id="GO:0140664">
    <property type="term" value="F:ATP-dependent DNA damage sensor activity"/>
    <property type="evidence" value="ECO:0007669"/>
    <property type="project" value="InterPro"/>
</dbReference>
<dbReference type="Proteomes" id="UP000001017">
    <property type="component" value="Chromosome"/>
</dbReference>
<dbReference type="STRING" id="273116.gene:9381461"/>
<keyword evidence="1" id="KW-0547">Nucleotide-binding</keyword>
<dbReference type="PANTHER" id="PTHR11361">
    <property type="entry name" value="DNA MISMATCH REPAIR PROTEIN MUTS FAMILY MEMBER"/>
    <property type="match status" value="1"/>
</dbReference>
<keyword evidence="2" id="KW-0067">ATP-binding</keyword>
<dbReference type="AlphaFoldDB" id="Q97AY6"/>
<dbReference type="SMART" id="SM00534">
    <property type="entry name" value="MUTSac"/>
    <property type="match status" value="1"/>
</dbReference>
<dbReference type="KEGG" id="tvo:TVG0672842"/>
<keyword evidence="3" id="KW-0238">DNA-binding</keyword>
<gene>
    <name evidence="5" type="ORF">TVG0672842</name>
</gene>
<dbReference type="OrthoDB" id="15514at2157"/>
<accession>Q97AY6</accession>
<evidence type="ECO:0000313" key="6">
    <source>
        <dbReference type="Proteomes" id="UP000001017"/>
    </source>
</evidence>
<dbReference type="GO" id="GO:0030983">
    <property type="term" value="F:mismatched DNA binding"/>
    <property type="evidence" value="ECO:0007669"/>
    <property type="project" value="InterPro"/>
</dbReference>
<dbReference type="EMBL" id="BA000011">
    <property type="protein sequence ID" value="BAB59815.1"/>
    <property type="molecule type" value="Genomic_DNA"/>
</dbReference>
<dbReference type="PANTHER" id="PTHR11361:SF34">
    <property type="entry name" value="DNA MISMATCH REPAIR PROTEIN MSH1, MITOCHONDRIAL"/>
    <property type="match status" value="1"/>
</dbReference>
<dbReference type="PhylomeDB" id="Q97AY6"/>
<evidence type="ECO:0000256" key="1">
    <source>
        <dbReference type="ARBA" id="ARBA00022741"/>
    </source>
</evidence>
<dbReference type="InterPro" id="IPR045076">
    <property type="entry name" value="MutS"/>
</dbReference>
<reference evidence="5 6" key="2">
    <citation type="journal article" date="2000" name="Proc. Natl. Acad. Sci. U.S.A.">
        <title>Archaeal adaptation to higher temperatures revealed by genomic sequence of Thermoplasma volcanium.</title>
        <authorList>
            <person name="Kawashima T."/>
            <person name="Amano N."/>
            <person name="Koike H."/>
            <person name="Makino S."/>
            <person name="Higuchi S."/>
            <person name="Kawashima-Ohya Y."/>
            <person name="Watanabe K."/>
            <person name="Yamazaki M."/>
            <person name="Kanehori K."/>
            <person name="Kawamoto T."/>
            <person name="Nunoshiba T."/>
            <person name="Yamamoto Y."/>
            <person name="Aramaki H."/>
            <person name="Makino K."/>
            <person name="Suzuki M."/>
        </authorList>
    </citation>
    <scope>NUCLEOTIDE SEQUENCE [LARGE SCALE GENOMIC DNA]</scope>
    <source>
        <strain evidence="6">ATCC 51530 / DSM 4299 / JCM 9571 / NBRC 15438 / GSS1</strain>
    </source>
</reference>
<dbReference type="Pfam" id="PF00488">
    <property type="entry name" value="MutS_V"/>
    <property type="match status" value="1"/>
</dbReference>
<evidence type="ECO:0000256" key="2">
    <source>
        <dbReference type="ARBA" id="ARBA00022840"/>
    </source>
</evidence>
<dbReference type="RefSeq" id="WP_010916933.1">
    <property type="nucleotide sequence ID" value="NC_002689.2"/>
</dbReference>
<sequence length="500" mass="56349">MNVDLLFNDTDGRVNESVPWNSNDLEKDLDLEILYNVMAGKDTYVFDVCRRTILNSVNDKSTIIYRQDVLKDAIRNQNIIRKIYSTIVTAESEAKRSYFWISRSNPEFALHESISILKIYLTAIENIRDVGREALPLLHSNGLKQLFTMIMQEFNHEYVAEVLNHLEILRFHNGISVRGSLGFANSLIGYNLLMPDAKSNKILDKISLIRERHYTYVLPDRDEIGAQELADMRAKSIRETAAILTESAQNVLAFIDRIKEGVAFYLGCLNLLDELTKIGAPISFPVPENNENNGMYYTGIYDVALCLRTKTVPVRNSLSAEHDSIIFITGANRGGKSTLLRAIGQAQLMMQCGMFVAAESFSAYIASGIFTHFKREEDSGMSMGKLEEEMNRMSLIIDHIKAGGRLFLNESFSSTNVREGSEIAKQVINALLDSGVKVIFVTHFNELAESYLGSVYNPTFLRAERLDNGKRTFKILQADPITTSFGYDIFLKVFGESAKT</sequence>
<proteinExistence type="predicted"/>
<dbReference type="GO" id="GO:0005829">
    <property type="term" value="C:cytosol"/>
    <property type="evidence" value="ECO:0007669"/>
    <property type="project" value="TreeGrafter"/>
</dbReference>
<dbReference type="GeneID" id="1441781"/>
<dbReference type="SUPFAM" id="SSF52540">
    <property type="entry name" value="P-loop containing nucleoside triphosphate hydrolases"/>
    <property type="match status" value="1"/>
</dbReference>
<dbReference type="InterPro" id="IPR027417">
    <property type="entry name" value="P-loop_NTPase"/>
</dbReference>
<reference evidence="5 6" key="1">
    <citation type="journal article" date="1999" name="Proc. Jpn. Acad.">
        <title>Determination of the complete genomic DNA sequence of Thermoplasma volvanium GSS1.</title>
        <authorList>
            <person name="Kawashima T."/>
            <person name="Yamamoto Y."/>
            <person name="Aramaki H."/>
            <person name="Nunoshiba T."/>
            <person name="Kawamoto T."/>
            <person name="Watanabe K."/>
            <person name="Yamazaki M."/>
            <person name="Kanehori K."/>
            <person name="Amano N."/>
            <person name="Ohya Y."/>
            <person name="Makino K."/>
            <person name="Suzuki M."/>
        </authorList>
    </citation>
    <scope>NUCLEOTIDE SEQUENCE [LARGE SCALE GENOMIC DNA]</scope>
    <source>
        <strain evidence="6">ATCC 51530 / DSM 4299 / JCM 9571 / NBRC 15438 / GSS1</strain>
    </source>
</reference>
<dbReference type="GO" id="GO:0006298">
    <property type="term" value="P:mismatch repair"/>
    <property type="evidence" value="ECO:0007669"/>
    <property type="project" value="InterPro"/>
</dbReference>
<protein>
    <submittedName>
        <fullName evidence="5">DNA mismatch repair protein [MutS]</fullName>
    </submittedName>
</protein>
<dbReference type="eggNOG" id="arCOG02897">
    <property type="taxonomic scope" value="Archaea"/>
</dbReference>
<keyword evidence="6" id="KW-1185">Reference proteome</keyword>
<dbReference type="HOGENOM" id="CLU_036487_1_0_2"/>
<evidence type="ECO:0000313" key="5">
    <source>
        <dbReference type="EMBL" id="BAB59815.1"/>
    </source>
</evidence>
<evidence type="ECO:0000259" key="4">
    <source>
        <dbReference type="SMART" id="SM00534"/>
    </source>
</evidence>
<name>Q97AY6_THEVO</name>
<dbReference type="GO" id="GO:0005524">
    <property type="term" value="F:ATP binding"/>
    <property type="evidence" value="ECO:0007669"/>
    <property type="project" value="UniProtKB-KW"/>
</dbReference>
<feature type="domain" description="DNA mismatch repair proteins mutS family" evidence="4">
    <location>
        <begin position="323"/>
        <end position="499"/>
    </location>
</feature>